<dbReference type="Proteomes" id="UP001295469">
    <property type="component" value="Chromosome C06"/>
</dbReference>
<organism evidence="5">
    <name type="scientific">Brassica napus</name>
    <name type="common">Rape</name>
    <dbReference type="NCBI Taxonomy" id="3708"/>
    <lineage>
        <taxon>Eukaryota</taxon>
        <taxon>Viridiplantae</taxon>
        <taxon>Streptophyta</taxon>
        <taxon>Embryophyta</taxon>
        <taxon>Tracheophyta</taxon>
        <taxon>Spermatophyta</taxon>
        <taxon>Magnoliopsida</taxon>
        <taxon>eudicotyledons</taxon>
        <taxon>Gunneridae</taxon>
        <taxon>Pentapetalae</taxon>
        <taxon>rosids</taxon>
        <taxon>malvids</taxon>
        <taxon>Brassicales</taxon>
        <taxon>Brassicaceae</taxon>
        <taxon>Brassiceae</taxon>
        <taxon>Brassica</taxon>
    </lineage>
</organism>
<dbReference type="Pfam" id="PF08263">
    <property type="entry name" value="LRRNT_2"/>
    <property type="match status" value="1"/>
</dbReference>
<dbReference type="EMBL" id="HG994370">
    <property type="protein sequence ID" value="CAF2064748.1"/>
    <property type="molecule type" value="Genomic_DNA"/>
</dbReference>
<protein>
    <submittedName>
        <fullName evidence="5">(rape) hypothetical protein</fullName>
    </submittedName>
</protein>
<dbReference type="InterPro" id="IPR013210">
    <property type="entry name" value="LRR_N_plant-typ"/>
</dbReference>
<gene>
    <name evidence="5" type="ORF">DARMORV10_C06P48360.1</name>
</gene>
<sequence length="223" mass="25541">MQIISEQSSSLAFSHKMPIHYPFFHFDLLSLSLRLRIHYNLFHHHEDLGYLAETKMCEKWHRLRFGGKATSAAQLPLRLVVCLTEFEGKLVKHSISSGNRGLMTGRLLLLCLIHLLTTSVGFFIYNICPINSNFVTVGLFLKSIGKVFLGQYLIWVIVLLGQLHGYKSCIQKERKALLELKQYLISISEEGQSDYVLTTWTNDTKSQCCRWEGVKCSRTSGRV</sequence>
<evidence type="ECO:0000256" key="2">
    <source>
        <dbReference type="ARBA" id="ARBA00022737"/>
    </source>
</evidence>
<feature type="transmembrane region" description="Helical" evidence="3">
    <location>
        <begin position="147"/>
        <end position="166"/>
    </location>
</feature>
<dbReference type="InterPro" id="IPR032675">
    <property type="entry name" value="LRR_dom_sf"/>
</dbReference>
<keyword evidence="3" id="KW-0812">Transmembrane</keyword>
<evidence type="ECO:0000256" key="1">
    <source>
        <dbReference type="ARBA" id="ARBA00022614"/>
    </source>
</evidence>
<dbReference type="SMR" id="A0A816QPY0"/>
<feature type="transmembrane region" description="Helical" evidence="3">
    <location>
        <begin position="107"/>
        <end position="127"/>
    </location>
</feature>
<keyword evidence="3" id="KW-0472">Membrane</keyword>
<proteinExistence type="predicted"/>
<name>A0A816QPY0_BRANA</name>
<keyword evidence="1" id="KW-0433">Leucine-rich repeat</keyword>
<keyword evidence="3" id="KW-1133">Transmembrane helix</keyword>
<feature type="domain" description="Leucine-rich repeat-containing N-terminal plant-type" evidence="4">
    <location>
        <begin position="171"/>
        <end position="217"/>
    </location>
</feature>
<dbReference type="AlphaFoldDB" id="A0A816QPY0"/>
<keyword evidence="2" id="KW-0677">Repeat</keyword>
<evidence type="ECO:0000256" key="3">
    <source>
        <dbReference type="SAM" id="Phobius"/>
    </source>
</evidence>
<reference evidence="5" key="1">
    <citation type="submission" date="2021-01" db="EMBL/GenBank/DDBJ databases">
        <authorList>
            <consortium name="Genoscope - CEA"/>
            <person name="William W."/>
        </authorList>
    </citation>
    <scope>NUCLEOTIDE SEQUENCE</scope>
</reference>
<evidence type="ECO:0000313" key="5">
    <source>
        <dbReference type="EMBL" id="CAF2064748.1"/>
    </source>
</evidence>
<dbReference type="Gene3D" id="3.80.10.10">
    <property type="entry name" value="Ribonuclease Inhibitor"/>
    <property type="match status" value="1"/>
</dbReference>
<evidence type="ECO:0000259" key="4">
    <source>
        <dbReference type="Pfam" id="PF08263"/>
    </source>
</evidence>
<accession>A0A816QPY0</accession>